<protein>
    <submittedName>
        <fullName evidence="3">Flavin reductase family protein</fullName>
        <ecNumber evidence="3">1.-.-.-</ecNumber>
    </submittedName>
</protein>
<proteinExistence type="predicted"/>
<keyword evidence="4" id="KW-1185">Reference proteome</keyword>
<organism evidence="3 4">
    <name type="scientific">Prauserella oleivorans</name>
    <dbReference type="NCBI Taxonomy" id="1478153"/>
    <lineage>
        <taxon>Bacteria</taxon>
        <taxon>Bacillati</taxon>
        <taxon>Actinomycetota</taxon>
        <taxon>Actinomycetes</taxon>
        <taxon>Pseudonocardiales</taxon>
        <taxon>Pseudonocardiaceae</taxon>
        <taxon>Prauserella</taxon>
    </lineage>
</organism>
<dbReference type="PANTHER" id="PTHR30466:SF1">
    <property type="entry name" value="FMN REDUCTASE (NADH) RUTF"/>
    <property type="match status" value="1"/>
</dbReference>
<dbReference type="InterPro" id="IPR002563">
    <property type="entry name" value="Flavin_Rdtase-like_dom"/>
</dbReference>
<comment type="caution">
    <text evidence="3">The sequence shown here is derived from an EMBL/GenBank/DDBJ whole genome shotgun (WGS) entry which is preliminary data.</text>
</comment>
<dbReference type="RefSeq" id="WP_377392875.1">
    <property type="nucleotide sequence ID" value="NZ_JBHSAN010000034.1"/>
</dbReference>
<reference evidence="4" key="1">
    <citation type="journal article" date="2019" name="Int. J. Syst. Evol. Microbiol.">
        <title>The Global Catalogue of Microorganisms (GCM) 10K type strain sequencing project: providing services to taxonomists for standard genome sequencing and annotation.</title>
        <authorList>
            <consortium name="The Broad Institute Genomics Platform"/>
            <consortium name="The Broad Institute Genome Sequencing Center for Infectious Disease"/>
            <person name="Wu L."/>
            <person name="Ma J."/>
        </authorList>
    </citation>
    <scope>NUCLEOTIDE SEQUENCE [LARGE SCALE GENOMIC DNA]</scope>
    <source>
        <strain evidence="4">IBRC-M 10906</strain>
    </source>
</reference>
<feature type="domain" description="Flavin reductase like" evidence="2">
    <location>
        <begin position="38"/>
        <end position="185"/>
    </location>
</feature>
<dbReference type="EC" id="1.-.-.-" evidence="3"/>
<dbReference type="SMART" id="SM00903">
    <property type="entry name" value="Flavin_Reduct"/>
    <property type="match status" value="1"/>
</dbReference>
<dbReference type="SUPFAM" id="SSF50475">
    <property type="entry name" value="FMN-binding split barrel"/>
    <property type="match status" value="1"/>
</dbReference>
<dbReference type="Proteomes" id="UP001597478">
    <property type="component" value="Unassembled WGS sequence"/>
</dbReference>
<sequence length="196" mass="21423">MTTEPAQAIQVHAVVHKGGSIVRDRLAATTSHAFVRACSRTATPVTIVTTEATHGRFGQTVSAFSRVSDEPPVVGVCIQRRSPINDVIAHRRGFNVSVLGAGHAPVADSFAGRESADRPPFTFLDDEWRPGENRLPVLAGAAAVFECDLADIRDIGTHHLYLGRVRRAEYADIEPLLHLRGAYRRLASNSREETHR</sequence>
<gene>
    <name evidence="3" type="ORF">ACFS2C_23055</name>
</gene>
<dbReference type="EMBL" id="JBHUOF010000043">
    <property type="protein sequence ID" value="MFD2802272.1"/>
    <property type="molecule type" value="Genomic_DNA"/>
</dbReference>
<dbReference type="InterPro" id="IPR012349">
    <property type="entry name" value="Split_barrel_FMN-bd"/>
</dbReference>
<dbReference type="PANTHER" id="PTHR30466">
    <property type="entry name" value="FLAVIN REDUCTASE"/>
    <property type="match status" value="1"/>
</dbReference>
<evidence type="ECO:0000259" key="2">
    <source>
        <dbReference type="SMART" id="SM00903"/>
    </source>
</evidence>
<evidence type="ECO:0000313" key="4">
    <source>
        <dbReference type="Proteomes" id="UP001597478"/>
    </source>
</evidence>
<dbReference type="InterPro" id="IPR050268">
    <property type="entry name" value="NADH-dep_flavin_reductase"/>
</dbReference>
<evidence type="ECO:0000256" key="1">
    <source>
        <dbReference type="ARBA" id="ARBA00023002"/>
    </source>
</evidence>
<dbReference type="Gene3D" id="2.30.110.10">
    <property type="entry name" value="Electron Transport, Fmn-binding Protein, Chain A"/>
    <property type="match status" value="1"/>
</dbReference>
<keyword evidence="1 3" id="KW-0560">Oxidoreductase</keyword>
<evidence type="ECO:0000313" key="3">
    <source>
        <dbReference type="EMBL" id="MFD2802272.1"/>
    </source>
</evidence>
<accession>A0ABW5WE94</accession>
<dbReference type="GO" id="GO:0016491">
    <property type="term" value="F:oxidoreductase activity"/>
    <property type="evidence" value="ECO:0007669"/>
    <property type="project" value="UniProtKB-KW"/>
</dbReference>
<name>A0ABW5WE94_9PSEU</name>
<dbReference type="Pfam" id="PF01613">
    <property type="entry name" value="Flavin_Reduct"/>
    <property type="match status" value="1"/>
</dbReference>